<dbReference type="RefSeq" id="WP_154049399.1">
    <property type="nucleotide sequence ID" value="NZ_LR217739.1"/>
</dbReference>
<evidence type="ECO:0000256" key="1">
    <source>
        <dbReference type="ARBA" id="ARBA00004496"/>
    </source>
</evidence>
<name>A0A803GDB6_9GAMM</name>
<dbReference type="PANTHER" id="PTHR34874:SF3">
    <property type="entry name" value="SULFURTRANSFERASE TUSD"/>
    <property type="match status" value="1"/>
</dbReference>
<dbReference type="NCBIfam" id="TIGR03012">
    <property type="entry name" value="sulf_tusD_dsrE"/>
    <property type="match status" value="1"/>
</dbReference>
<proteinExistence type="inferred from homology"/>
<dbReference type="InterPro" id="IPR027396">
    <property type="entry name" value="DsrEFH-like"/>
</dbReference>
<dbReference type="EC" id="2.8.1.-" evidence="5"/>
<evidence type="ECO:0000256" key="3">
    <source>
        <dbReference type="ARBA" id="ARBA00022490"/>
    </source>
</evidence>
<dbReference type="EMBL" id="LR217739">
    <property type="protein sequence ID" value="VFP88753.1"/>
    <property type="molecule type" value="Genomic_DNA"/>
</dbReference>
<keyword evidence="3" id="KW-0963">Cytoplasm</keyword>
<dbReference type="GO" id="GO:1990228">
    <property type="term" value="C:sulfurtransferase complex"/>
    <property type="evidence" value="ECO:0007669"/>
    <property type="project" value="TreeGrafter"/>
</dbReference>
<reference evidence="5 6" key="1">
    <citation type="submission" date="2019-02" db="EMBL/GenBank/DDBJ databases">
        <authorList>
            <person name="Manzano-Marin A."/>
            <person name="Manzano-Marin A."/>
        </authorList>
    </citation>
    <scope>NUCLEOTIDE SEQUENCE [LARGE SCALE GENOMIC DNA]</scope>
    <source>
        <strain evidence="5 6">BuCipiceae</strain>
    </source>
</reference>
<protein>
    <submittedName>
        <fullName evidence="5">Sulfurtransferase TusD</fullName>
        <ecNumber evidence="5">2.8.1.-</ecNumber>
    </submittedName>
</protein>
<accession>A0A803GDB6</accession>
<gene>
    <name evidence="5" type="primary">tusD</name>
    <name evidence="5" type="ORF">BUCIPICE3303_359</name>
</gene>
<dbReference type="PANTHER" id="PTHR34874">
    <property type="entry name" value="PROTEIN YCHN"/>
    <property type="match status" value="1"/>
</dbReference>
<comment type="subcellular location">
    <subcellularLocation>
        <location evidence="1">Cytoplasm</location>
    </subcellularLocation>
</comment>
<dbReference type="Gene3D" id="3.40.1260.10">
    <property type="entry name" value="DsrEFH-like"/>
    <property type="match status" value="1"/>
</dbReference>
<evidence type="ECO:0000256" key="4">
    <source>
        <dbReference type="ARBA" id="ARBA00022679"/>
    </source>
</evidence>
<dbReference type="NCBIfam" id="NF001237">
    <property type="entry name" value="PRK00207.1"/>
    <property type="match status" value="1"/>
</dbReference>
<comment type="similarity">
    <text evidence="2">Belongs to the DsrE/TusD family.</text>
</comment>
<dbReference type="SUPFAM" id="SSF75169">
    <property type="entry name" value="DsrEFH-like"/>
    <property type="match status" value="1"/>
</dbReference>
<dbReference type="AlphaFoldDB" id="A0A803GDB6"/>
<dbReference type="GO" id="GO:0002143">
    <property type="term" value="P:tRNA wobble position uridine thiolation"/>
    <property type="evidence" value="ECO:0007669"/>
    <property type="project" value="TreeGrafter"/>
</dbReference>
<dbReference type="InterPro" id="IPR017463">
    <property type="entry name" value="Sulphur_relay_TusD/DsrE"/>
</dbReference>
<evidence type="ECO:0000313" key="6">
    <source>
        <dbReference type="Proteomes" id="UP000294455"/>
    </source>
</evidence>
<dbReference type="GO" id="GO:0016783">
    <property type="term" value="F:sulfurtransferase activity"/>
    <property type="evidence" value="ECO:0007669"/>
    <property type="project" value="InterPro"/>
</dbReference>
<dbReference type="GO" id="GO:0097163">
    <property type="term" value="F:sulfur carrier activity"/>
    <property type="evidence" value="ECO:0007669"/>
    <property type="project" value="TreeGrafter"/>
</dbReference>
<evidence type="ECO:0000313" key="5">
    <source>
        <dbReference type="EMBL" id="VFP88753.1"/>
    </source>
</evidence>
<dbReference type="InterPro" id="IPR003787">
    <property type="entry name" value="Sulphur_relay_DsrE/F-like"/>
</dbReference>
<evidence type="ECO:0000256" key="2">
    <source>
        <dbReference type="ARBA" id="ARBA00007067"/>
    </source>
</evidence>
<dbReference type="Pfam" id="PF02635">
    <property type="entry name" value="DsrE"/>
    <property type="match status" value="1"/>
</dbReference>
<keyword evidence="4 5" id="KW-0808">Transferase</keyword>
<dbReference type="OrthoDB" id="9787483at2"/>
<sequence>MNYILFVTGPPYGTQNSITAFLFVRSILLLNHHIKKIFFYASGVYNASIMISPPINEFNILNGWMHLKKKYNLELCICPGSAYRRGILSSNKSTIKYKDIQGICSSSFKLTSLNEFSYSINNCDRIIQF</sequence>
<dbReference type="Proteomes" id="UP000294455">
    <property type="component" value="Chromosome"/>
</dbReference>
<organism evidence="5 6">
    <name type="scientific">Buchnera aphidicola</name>
    <name type="common">Cinara piceae</name>
    <dbReference type="NCBI Taxonomy" id="1660043"/>
    <lineage>
        <taxon>Bacteria</taxon>
        <taxon>Pseudomonadati</taxon>
        <taxon>Pseudomonadota</taxon>
        <taxon>Gammaproteobacteria</taxon>
        <taxon>Enterobacterales</taxon>
        <taxon>Erwiniaceae</taxon>
        <taxon>Buchnera</taxon>
    </lineage>
</organism>